<evidence type="ECO:0000256" key="7">
    <source>
        <dbReference type="RuleBase" id="RU079119"/>
    </source>
</evidence>
<feature type="transmembrane region" description="Helical" evidence="7">
    <location>
        <begin position="437"/>
        <end position="459"/>
    </location>
</feature>
<keyword evidence="5 7" id="KW-0472">Membrane</keyword>
<keyword evidence="6 7" id="KW-0012">Acyltransferase</keyword>
<dbReference type="OMA" id="CAICNEC"/>
<evidence type="ECO:0000256" key="5">
    <source>
        <dbReference type="ARBA" id="ARBA00023136"/>
    </source>
</evidence>
<evidence type="ECO:0000256" key="2">
    <source>
        <dbReference type="ARBA" id="ARBA00022679"/>
    </source>
</evidence>
<dbReference type="VEuPathDB" id="TriTrypDB:LmxM.21.1390"/>
<gene>
    <name evidence="10" type="ORF">LMXM_21_1390</name>
</gene>
<evidence type="ECO:0000313" key="10">
    <source>
        <dbReference type="EMBL" id="CBZ26906.1"/>
    </source>
</evidence>
<dbReference type="InterPro" id="IPR039859">
    <property type="entry name" value="PFA4/ZDH16/20/ERF2-like"/>
</dbReference>
<evidence type="ECO:0000256" key="1">
    <source>
        <dbReference type="ARBA" id="ARBA00004141"/>
    </source>
</evidence>
<protein>
    <recommendedName>
        <fullName evidence="7">Palmitoyltransferase</fullName>
        <ecNumber evidence="7">2.3.1.225</ecNumber>
    </recommendedName>
</protein>
<keyword evidence="2 7" id="KW-0808">Transferase</keyword>
<dbReference type="Proteomes" id="UP000007259">
    <property type="component" value="Chromosome 21"/>
</dbReference>
<dbReference type="OrthoDB" id="9909019at2759"/>
<dbReference type="InterPro" id="IPR001594">
    <property type="entry name" value="Palmitoyltrfase_DHHC"/>
</dbReference>
<comment type="catalytic activity">
    <reaction evidence="7">
        <text>L-cysteinyl-[protein] + hexadecanoyl-CoA = S-hexadecanoyl-L-cysteinyl-[protein] + CoA</text>
        <dbReference type="Rhea" id="RHEA:36683"/>
        <dbReference type="Rhea" id="RHEA-COMP:10131"/>
        <dbReference type="Rhea" id="RHEA-COMP:11032"/>
        <dbReference type="ChEBI" id="CHEBI:29950"/>
        <dbReference type="ChEBI" id="CHEBI:57287"/>
        <dbReference type="ChEBI" id="CHEBI:57379"/>
        <dbReference type="ChEBI" id="CHEBI:74151"/>
        <dbReference type="EC" id="2.3.1.225"/>
    </reaction>
</comment>
<keyword evidence="4 7" id="KW-1133">Transmembrane helix</keyword>
<dbReference type="EC" id="2.3.1.225" evidence="7"/>
<evidence type="ECO:0000256" key="4">
    <source>
        <dbReference type="ARBA" id="ARBA00022989"/>
    </source>
</evidence>
<dbReference type="GO" id="GO:0019706">
    <property type="term" value="F:protein-cysteine S-palmitoyltransferase activity"/>
    <property type="evidence" value="ECO:0007669"/>
    <property type="project" value="UniProtKB-EC"/>
</dbReference>
<organism evidence="10 11">
    <name type="scientific">Leishmania mexicana (strain MHOM/GT/2001/U1103)</name>
    <dbReference type="NCBI Taxonomy" id="929439"/>
    <lineage>
        <taxon>Eukaryota</taxon>
        <taxon>Discoba</taxon>
        <taxon>Euglenozoa</taxon>
        <taxon>Kinetoplastea</taxon>
        <taxon>Metakinetoplastina</taxon>
        <taxon>Trypanosomatida</taxon>
        <taxon>Trypanosomatidae</taxon>
        <taxon>Leishmaniinae</taxon>
        <taxon>Leishmania</taxon>
    </lineage>
</organism>
<feature type="transmembrane region" description="Helical" evidence="7">
    <location>
        <begin position="72"/>
        <end position="95"/>
    </location>
</feature>
<dbReference type="EMBL" id="FR799574">
    <property type="protein sequence ID" value="CBZ26906.1"/>
    <property type="molecule type" value="Genomic_DNA"/>
</dbReference>
<dbReference type="RefSeq" id="XP_003875396.1">
    <property type="nucleotide sequence ID" value="XM_003875347.1"/>
</dbReference>
<evidence type="ECO:0000256" key="3">
    <source>
        <dbReference type="ARBA" id="ARBA00022692"/>
    </source>
</evidence>
<evidence type="ECO:0000259" key="9">
    <source>
        <dbReference type="Pfam" id="PF01529"/>
    </source>
</evidence>
<keyword evidence="11" id="KW-1185">Reference proteome</keyword>
<dbReference type="PROSITE" id="PS50216">
    <property type="entry name" value="DHHC"/>
    <property type="match status" value="1"/>
</dbReference>
<keyword evidence="3 7" id="KW-0812">Transmembrane</keyword>
<evidence type="ECO:0000256" key="6">
    <source>
        <dbReference type="ARBA" id="ARBA00023315"/>
    </source>
</evidence>
<proteinExistence type="inferred from homology"/>
<comment type="similarity">
    <text evidence="7">Belongs to the DHHC palmitoyltransferase family.</text>
</comment>
<dbReference type="PhylomeDB" id="E9AVC4"/>
<dbReference type="KEGG" id="lmi:LMXM_21_1390"/>
<feature type="transmembrane region" description="Helical" evidence="7">
    <location>
        <begin position="39"/>
        <end position="60"/>
    </location>
</feature>
<dbReference type="AlphaFoldDB" id="E9AVC4"/>
<evidence type="ECO:0000313" key="11">
    <source>
        <dbReference type="Proteomes" id="UP000007259"/>
    </source>
</evidence>
<sequence length="595" mass="66321">MDNGDLLRYALQRREYLVAMWLTLQQRWFVTSFNSSTRVVGWAVVAFGVGLVTFTVVTFARNVVPVLTTPGTLPYVLLQCLLVLVSFNIYVNYFCSTAFSRHIGRAPPAYTYRGPYATNTAGAHHDGSDSSEDSGDDGAQEGDGSPWVYGSTQMSSVVAGVPLSQHASSSPRPCTEAPRGPFDTTLDDSPSPRVPVPAVTGMATPLQPLLPTTNFPGIRVVRVFRGDESVDGDAAATVPLHQQKAGVACRRGSMRSLLACLTRLTRSASAVFHVLGCHWCHLPNRPKTVASLDTLLELEAIAGTAERYPPRLRVARVLDVPRRYCHHCRRLKAPREHHCAICNECVTKMDHHCPWINNCVDAENQRYFLLFVWWLWVGTLLATGFLGYGYIRENSNARKLRRLRAQWKTSPNKAAVEAKLRALHMPYGPAGVLLTSYLARLTLGVAVIVCLCMSLFLYVNRRLVLENTTAIESIYVHEKRTHVYQSTNFTYRSPYDLGKWLNFIDLFSTARDPLVKMVLRAEAETDRRAIATRPGGCADNRGWRWTAAARRLAQRVGIVVWLTGFPTFRPIYGDGVHYPTFDLLASGELHPLLAE</sequence>
<dbReference type="GeneID" id="13454028"/>
<reference evidence="10 11" key="1">
    <citation type="journal article" date="2011" name="Genome Res.">
        <title>Chromosome and gene copy number variation allow major structural change between species and strains of Leishmania.</title>
        <authorList>
            <person name="Rogers M.B."/>
            <person name="Hilley J.D."/>
            <person name="Dickens N.J."/>
            <person name="Wilkes J."/>
            <person name="Bates P.A."/>
            <person name="Depledge D.P."/>
            <person name="Harris D."/>
            <person name="Her Y."/>
            <person name="Herzyk P."/>
            <person name="Imamura H."/>
            <person name="Otto T.D."/>
            <person name="Sanders M."/>
            <person name="Seeger K."/>
            <person name="Dujardin J.C."/>
            <person name="Berriman M."/>
            <person name="Smith D.F."/>
            <person name="Hertz-Fowler C."/>
            <person name="Mottram J.C."/>
        </authorList>
    </citation>
    <scope>NUCLEOTIDE SEQUENCE [LARGE SCALE GENOMIC DNA]</scope>
    <source>
        <strain evidence="10 11">MHOM/GT/2001/U1103</strain>
    </source>
</reference>
<comment type="domain">
    <text evidence="7">The DHHC domain is required for palmitoyltransferase activity.</text>
</comment>
<feature type="transmembrane region" description="Helical" evidence="7">
    <location>
        <begin position="367"/>
        <end position="391"/>
    </location>
</feature>
<dbReference type="PANTHER" id="PTHR12246">
    <property type="entry name" value="PALMITOYLTRANSFERASE ZDHHC16"/>
    <property type="match status" value="1"/>
</dbReference>
<dbReference type="Pfam" id="PF01529">
    <property type="entry name" value="DHHC"/>
    <property type="match status" value="1"/>
</dbReference>
<feature type="region of interest" description="Disordered" evidence="8">
    <location>
        <begin position="164"/>
        <end position="194"/>
    </location>
</feature>
<comment type="subcellular location">
    <subcellularLocation>
        <location evidence="1">Membrane</location>
        <topology evidence="1">Multi-pass membrane protein</topology>
    </subcellularLocation>
</comment>
<name>E9AVC4_LEIMU</name>
<feature type="region of interest" description="Disordered" evidence="8">
    <location>
        <begin position="121"/>
        <end position="147"/>
    </location>
</feature>
<feature type="domain" description="Palmitoyltransferase DHHC" evidence="9">
    <location>
        <begin position="322"/>
        <end position="474"/>
    </location>
</feature>
<accession>E9AVC4</accession>
<feature type="compositionally biased region" description="Acidic residues" evidence="8">
    <location>
        <begin position="129"/>
        <end position="140"/>
    </location>
</feature>
<evidence type="ECO:0000256" key="8">
    <source>
        <dbReference type="SAM" id="MobiDB-lite"/>
    </source>
</evidence>
<dbReference type="GO" id="GO:0016020">
    <property type="term" value="C:membrane"/>
    <property type="evidence" value="ECO:0007669"/>
    <property type="project" value="UniProtKB-SubCell"/>
</dbReference>